<comment type="caution">
    <text evidence="2">The sequence shown here is derived from an EMBL/GenBank/DDBJ whole genome shotgun (WGS) entry which is preliminary data.</text>
</comment>
<sequence length="80" mass="9264">MKLLTAYLVRWRFVPQRKELEDRCLQSAAEHDRGVGAPERISSGRRTERPHDSEIGQLLSEELRDPRQDVGCRRARNAHG</sequence>
<feature type="region of interest" description="Disordered" evidence="1">
    <location>
        <begin position="29"/>
        <end position="61"/>
    </location>
</feature>
<organism evidence="2 3">
    <name type="scientific">Trametes pubescens</name>
    <name type="common">White-rot fungus</name>
    <dbReference type="NCBI Taxonomy" id="154538"/>
    <lineage>
        <taxon>Eukaryota</taxon>
        <taxon>Fungi</taxon>
        <taxon>Dikarya</taxon>
        <taxon>Basidiomycota</taxon>
        <taxon>Agaricomycotina</taxon>
        <taxon>Agaricomycetes</taxon>
        <taxon>Polyporales</taxon>
        <taxon>Polyporaceae</taxon>
        <taxon>Trametes</taxon>
    </lineage>
</organism>
<feature type="compositionally biased region" description="Basic and acidic residues" evidence="1">
    <location>
        <begin position="45"/>
        <end position="54"/>
    </location>
</feature>
<proteinExistence type="predicted"/>
<dbReference type="AlphaFoldDB" id="A0A1M2V8A0"/>
<reference evidence="2 3" key="1">
    <citation type="submission" date="2016-10" db="EMBL/GenBank/DDBJ databases">
        <title>Genome sequence of the basidiomycete white-rot fungus Trametes pubescens.</title>
        <authorList>
            <person name="Makela M.R."/>
            <person name="Granchi Z."/>
            <person name="Peng M."/>
            <person name="De Vries R.P."/>
            <person name="Grigoriev I."/>
            <person name="Riley R."/>
            <person name="Hilden K."/>
        </authorList>
    </citation>
    <scope>NUCLEOTIDE SEQUENCE [LARGE SCALE GENOMIC DNA]</scope>
    <source>
        <strain evidence="2 3">FBCC735</strain>
    </source>
</reference>
<name>A0A1M2V8A0_TRAPU</name>
<evidence type="ECO:0000313" key="3">
    <source>
        <dbReference type="Proteomes" id="UP000184267"/>
    </source>
</evidence>
<dbReference type="EMBL" id="MNAD01001598">
    <property type="protein sequence ID" value="OJT03805.1"/>
    <property type="molecule type" value="Genomic_DNA"/>
</dbReference>
<dbReference type="Proteomes" id="UP000184267">
    <property type="component" value="Unassembled WGS sequence"/>
</dbReference>
<protein>
    <submittedName>
        <fullName evidence="2">Uncharacterized protein</fullName>
    </submittedName>
</protein>
<accession>A0A1M2V8A0</accession>
<gene>
    <name evidence="2" type="ORF">TRAPUB_5534</name>
</gene>
<evidence type="ECO:0000256" key="1">
    <source>
        <dbReference type="SAM" id="MobiDB-lite"/>
    </source>
</evidence>
<keyword evidence="3" id="KW-1185">Reference proteome</keyword>
<evidence type="ECO:0000313" key="2">
    <source>
        <dbReference type="EMBL" id="OJT03805.1"/>
    </source>
</evidence>